<evidence type="ECO:0000313" key="4">
    <source>
        <dbReference type="Proteomes" id="UP000030403"/>
    </source>
</evidence>
<sequence>MFNRISTKNINWILMIGVILLIIEIVFFNKVLIFSVVIFGIMVYFGWRNFHRSLGKILFWVGIVFLTFTIINMMAVRFIIIIGLILILREYYKSTKDPIKWQTPEHNTDHTEALLEMKPFLQQRLWGDQVTSENAYEWHDVNIQGTFGDRVLDLSNTVLPDDSFISIRHFIGNIEIYVPYEVEVSIQHSSLVGRANILGQYHMNLWNHQLSYQTTDYASDKPRVKIITSLMSGNIEVKRI</sequence>
<reference evidence="3 4" key="1">
    <citation type="submission" date="2013-08" db="EMBL/GenBank/DDBJ databases">
        <authorList>
            <person name="Huang J."/>
            <person name="Wang G."/>
        </authorList>
    </citation>
    <scope>NUCLEOTIDE SEQUENCE [LARGE SCALE GENOMIC DNA]</scope>
    <source>
        <strain evidence="3 4">BH030004</strain>
    </source>
</reference>
<dbReference type="STRING" id="1385511.GCA_000425225_02067"/>
<feature type="transmembrane region" description="Helical" evidence="1">
    <location>
        <begin position="12"/>
        <end position="45"/>
    </location>
</feature>
<dbReference type="AlphaFoldDB" id="A0A0A5G181"/>
<evidence type="ECO:0000313" key="3">
    <source>
        <dbReference type="EMBL" id="KGX85799.1"/>
    </source>
</evidence>
<keyword evidence="1" id="KW-0812">Transmembrane</keyword>
<evidence type="ECO:0000256" key="1">
    <source>
        <dbReference type="SAM" id="Phobius"/>
    </source>
</evidence>
<dbReference type="InterPro" id="IPR024425">
    <property type="entry name" value="LiaF-like_C"/>
</dbReference>
<dbReference type="RefSeq" id="WP_027446073.1">
    <property type="nucleotide sequence ID" value="NZ_AULJ01000020.1"/>
</dbReference>
<feature type="domain" description="Cell wall-active antibiotics response LiaF-like C-terminal" evidence="2">
    <location>
        <begin position="127"/>
        <end position="237"/>
    </location>
</feature>
<dbReference type="EMBL" id="AVPF01000036">
    <property type="protein sequence ID" value="KGX85799.1"/>
    <property type="molecule type" value="Genomic_DNA"/>
</dbReference>
<comment type="caution">
    <text evidence="3">The sequence shown here is derived from an EMBL/GenBank/DDBJ whole genome shotgun (WGS) entry which is preliminary data.</text>
</comment>
<organism evidence="3 4">
    <name type="scientific">Pontibacillus marinus BH030004 = DSM 16465</name>
    <dbReference type="NCBI Taxonomy" id="1385511"/>
    <lineage>
        <taxon>Bacteria</taxon>
        <taxon>Bacillati</taxon>
        <taxon>Bacillota</taxon>
        <taxon>Bacilli</taxon>
        <taxon>Bacillales</taxon>
        <taxon>Bacillaceae</taxon>
        <taxon>Pontibacillus</taxon>
    </lineage>
</organism>
<proteinExistence type="predicted"/>
<keyword evidence="1" id="KW-1133">Transmembrane helix</keyword>
<dbReference type="Proteomes" id="UP000030403">
    <property type="component" value="Unassembled WGS sequence"/>
</dbReference>
<dbReference type="PIRSF" id="PIRSF031509">
    <property type="entry name" value="Cell_wall_LiaF/YvqF"/>
    <property type="match status" value="1"/>
</dbReference>
<keyword evidence="4" id="KW-1185">Reference proteome</keyword>
<dbReference type="eggNOG" id="COG4758">
    <property type="taxonomic scope" value="Bacteria"/>
</dbReference>
<name>A0A0A5G181_9BACI</name>
<dbReference type="GO" id="GO:0016020">
    <property type="term" value="C:membrane"/>
    <property type="evidence" value="ECO:0007669"/>
    <property type="project" value="InterPro"/>
</dbReference>
<dbReference type="OrthoDB" id="2351415at2"/>
<dbReference type="NCBIfam" id="NF040535">
    <property type="entry name" value="LiaF_C_term"/>
    <property type="match status" value="1"/>
</dbReference>
<dbReference type="Pfam" id="PF09922">
    <property type="entry name" value="LiaF-like_C"/>
    <property type="match status" value="1"/>
</dbReference>
<protein>
    <recommendedName>
        <fullName evidence="2">Cell wall-active antibiotics response LiaF-like C-terminal domain-containing protein</fullName>
    </recommendedName>
</protein>
<dbReference type="InterPro" id="IPR016975">
    <property type="entry name" value="Cell_wall_LiaF"/>
</dbReference>
<dbReference type="InterPro" id="IPR047793">
    <property type="entry name" value="LiaF_C"/>
</dbReference>
<accession>A0A0A5G181</accession>
<feature type="transmembrane region" description="Helical" evidence="1">
    <location>
        <begin position="57"/>
        <end position="88"/>
    </location>
</feature>
<gene>
    <name evidence="3" type="ORF">N783_13630</name>
</gene>
<keyword evidence="1" id="KW-0472">Membrane</keyword>
<evidence type="ECO:0000259" key="2">
    <source>
        <dbReference type="Pfam" id="PF09922"/>
    </source>
</evidence>